<organism evidence="2 3">
    <name type="scientific">Chryseobacterium arthrosphaerae</name>
    <dbReference type="NCBI Taxonomy" id="651561"/>
    <lineage>
        <taxon>Bacteria</taxon>
        <taxon>Pseudomonadati</taxon>
        <taxon>Bacteroidota</taxon>
        <taxon>Flavobacteriia</taxon>
        <taxon>Flavobacteriales</taxon>
        <taxon>Weeksellaceae</taxon>
        <taxon>Chryseobacterium group</taxon>
        <taxon>Chryseobacterium</taxon>
    </lineage>
</organism>
<keyword evidence="1" id="KW-0732">Signal</keyword>
<dbReference type="Proteomes" id="UP000093432">
    <property type="component" value="Unassembled WGS sequence"/>
</dbReference>
<protein>
    <recommendedName>
        <fullName evidence="4">DUF4932 domain-containing protein</fullName>
    </recommendedName>
</protein>
<evidence type="ECO:0000313" key="2">
    <source>
        <dbReference type="EMBL" id="OCA73479.1"/>
    </source>
</evidence>
<evidence type="ECO:0000313" key="3">
    <source>
        <dbReference type="Proteomes" id="UP000093432"/>
    </source>
</evidence>
<dbReference type="OrthoDB" id="1299654at2"/>
<sequence length="432" mass="49570">MRHTVLITALFLLTQSAIAQEQHQSHNSIPVFFDEIKTASKQNTSLWNKDLYGPMLLVDPKTREIFANEADTEGLLKLTGNVYSGILPDKINIANTAINWSGKRWAMIMLPLPQNKQNRLNLLAHESFHSIQPSLGFTLSNAENNHLDQKDGRMYLRLELEALKKAVQSSSEKERQKHLTNALMFRKYRHSLYRNSNTTENLLELNEGIAEFTGAMFSGRNKAQMTQFFTNGIDEFFKNPTFVRSFAYHTIPAYGYLLSAKDKSWNRKISDTTNLTDYFVKAFRTQIPDDLKEAVSNRTADYNGKVIIEEETAREEKTKKLIAEYTLKFIDQPHFEIRFEKMNVSFDPRNMVPIEDKGTVYPNIRVTDKWGILTVENGALMSPNWDKISISNPTQITDKKISGDGWTLELSNGYTVEKDQTSGNYKLKKTIQ</sequence>
<comment type="caution">
    <text evidence="2">The sequence shown here is derived from an EMBL/GenBank/DDBJ whole genome shotgun (WGS) entry which is preliminary data.</text>
</comment>
<accession>A0A1B8ZPE9</accession>
<dbReference type="AlphaFoldDB" id="A0A1B8ZPE9"/>
<reference evidence="3" key="1">
    <citation type="submission" date="2016-07" db="EMBL/GenBank/DDBJ databases">
        <authorList>
            <person name="Florea S."/>
            <person name="Webb J.S."/>
            <person name="Jaromczyk J."/>
            <person name="Schardl C.L."/>
        </authorList>
    </citation>
    <scope>NUCLEOTIDE SEQUENCE [LARGE SCALE GENOMIC DNA]</scope>
    <source>
        <strain evidence="3">CC-VM-7</strain>
    </source>
</reference>
<proteinExistence type="predicted"/>
<dbReference type="STRING" id="651561.BBI00_03595"/>
<feature type="chain" id="PRO_5008620978" description="DUF4932 domain-containing protein" evidence="1">
    <location>
        <begin position="20"/>
        <end position="432"/>
    </location>
</feature>
<name>A0A1B8ZPE9_9FLAO</name>
<gene>
    <name evidence="2" type="ORF">BBI00_03595</name>
</gene>
<evidence type="ECO:0000256" key="1">
    <source>
        <dbReference type="SAM" id="SignalP"/>
    </source>
</evidence>
<feature type="signal peptide" evidence="1">
    <location>
        <begin position="1"/>
        <end position="19"/>
    </location>
</feature>
<dbReference type="RefSeq" id="WP_065397484.1">
    <property type="nucleotide sequence ID" value="NZ_MAYG01000001.1"/>
</dbReference>
<evidence type="ECO:0008006" key="4">
    <source>
        <dbReference type="Google" id="ProtNLM"/>
    </source>
</evidence>
<dbReference type="EMBL" id="MAYG01000001">
    <property type="protein sequence ID" value="OCA73479.1"/>
    <property type="molecule type" value="Genomic_DNA"/>
</dbReference>